<evidence type="ECO:0000313" key="3">
    <source>
        <dbReference type="Proteomes" id="UP000770661"/>
    </source>
</evidence>
<evidence type="ECO:0000313" key="2">
    <source>
        <dbReference type="EMBL" id="KAG0716556.1"/>
    </source>
</evidence>
<accession>A0A8J4Y3H1</accession>
<evidence type="ECO:0000256" key="1">
    <source>
        <dbReference type="SAM" id="MobiDB-lite"/>
    </source>
</evidence>
<organism evidence="2 3">
    <name type="scientific">Chionoecetes opilio</name>
    <name type="common">Atlantic snow crab</name>
    <name type="synonym">Cancer opilio</name>
    <dbReference type="NCBI Taxonomy" id="41210"/>
    <lineage>
        <taxon>Eukaryota</taxon>
        <taxon>Metazoa</taxon>
        <taxon>Ecdysozoa</taxon>
        <taxon>Arthropoda</taxon>
        <taxon>Crustacea</taxon>
        <taxon>Multicrustacea</taxon>
        <taxon>Malacostraca</taxon>
        <taxon>Eumalacostraca</taxon>
        <taxon>Eucarida</taxon>
        <taxon>Decapoda</taxon>
        <taxon>Pleocyemata</taxon>
        <taxon>Brachyura</taxon>
        <taxon>Eubrachyura</taxon>
        <taxon>Majoidea</taxon>
        <taxon>Majidae</taxon>
        <taxon>Chionoecetes</taxon>
    </lineage>
</organism>
<comment type="caution">
    <text evidence="2">The sequence shown here is derived from an EMBL/GenBank/DDBJ whole genome shotgun (WGS) entry which is preliminary data.</text>
</comment>
<protein>
    <submittedName>
        <fullName evidence="2">Uncharacterized protein</fullName>
    </submittedName>
</protein>
<dbReference type="OrthoDB" id="6369833at2759"/>
<feature type="region of interest" description="Disordered" evidence="1">
    <location>
        <begin position="37"/>
        <end position="61"/>
    </location>
</feature>
<reference evidence="2" key="1">
    <citation type="submission" date="2020-07" db="EMBL/GenBank/DDBJ databases">
        <title>The High-quality genome of the commercially important snow crab, Chionoecetes opilio.</title>
        <authorList>
            <person name="Jeong J.-H."/>
            <person name="Ryu S."/>
        </authorList>
    </citation>
    <scope>NUCLEOTIDE SEQUENCE</scope>
    <source>
        <strain evidence="2">MADBK_172401_WGS</strain>
        <tissue evidence="2">Digestive gland</tissue>
    </source>
</reference>
<name>A0A8J4Y3H1_CHIOP</name>
<keyword evidence="3" id="KW-1185">Reference proteome</keyword>
<dbReference type="AlphaFoldDB" id="A0A8J4Y3H1"/>
<dbReference type="EMBL" id="JACEEZ010018760">
    <property type="protein sequence ID" value="KAG0716556.1"/>
    <property type="molecule type" value="Genomic_DNA"/>
</dbReference>
<dbReference type="Proteomes" id="UP000770661">
    <property type="component" value="Unassembled WGS sequence"/>
</dbReference>
<gene>
    <name evidence="2" type="ORF">GWK47_009414</name>
</gene>
<proteinExistence type="predicted"/>
<sequence>MLAHAGAAGEAALLALINSSWLAGRLPLAWKEADIQPIPKPREPTRQRPISLQPMRRPGRPLDIQRMHGAKVLARCAAVCAAGQQYRQLVQTSRQAAWHKHPTNNNEPLRPAQQLSRAEELRDGFEHRPCEHCPYLARCPLAHYLLSCPATVRLRQRVGPLEDAAALVLRQVQENLPLLLEISQNMADYPDYWDQVDLENEIDAQGIVGRGRRRCRVVTDGAGLNINYHDHDNVVPVQVRGNLQGRLKRQQVIRDYF</sequence>